<dbReference type="PROSITE" id="PS00843">
    <property type="entry name" value="DALA_DALA_LIGASE_1"/>
    <property type="match status" value="1"/>
</dbReference>
<reference evidence="15 16" key="1">
    <citation type="submission" date="2017-09" db="EMBL/GenBank/DDBJ databases">
        <title>Depth-based differentiation of microbial function through sediment-hosted aquifers and enrichment of novel symbionts in the deep terrestrial subsurface.</title>
        <authorList>
            <person name="Probst A.J."/>
            <person name="Ladd B."/>
            <person name="Jarett J.K."/>
            <person name="Geller-Mcgrath D.E."/>
            <person name="Sieber C.M."/>
            <person name="Emerson J.B."/>
            <person name="Anantharaman K."/>
            <person name="Thomas B.C."/>
            <person name="Malmstrom R."/>
            <person name="Stieglmeier M."/>
            <person name="Klingl A."/>
            <person name="Woyke T."/>
            <person name="Ryan C.M."/>
            <person name="Banfield J.F."/>
        </authorList>
    </citation>
    <scope>NUCLEOTIDE SEQUENCE [LARGE SCALE GENOMIC DNA]</scope>
    <source>
        <strain evidence="15">CG11_big_fil_rev_8_21_14_0_20_40_15</strain>
    </source>
</reference>
<dbReference type="SMART" id="SM01209">
    <property type="entry name" value="GARS_A"/>
    <property type="match status" value="1"/>
</dbReference>
<accession>A0A2H0KSD8</accession>
<comment type="similarity">
    <text evidence="2 10">Belongs to the D-alanine--D-alanine ligase family.</text>
</comment>
<evidence type="ECO:0000256" key="2">
    <source>
        <dbReference type="ARBA" id="ARBA00010871"/>
    </source>
</evidence>
<keyword evidence="5 13" id="KW-0547">Nucleotide-binding</keyword>
<sequence>MKKLRVALLLGGKSAEREISIKTGKMITKNLDKKKYQVFLFDPARDLLKLANSLKKKKIDVVFPALHGTFGEDGTIQGMLELFGIPYVFSGALASALAMDKDMAKKVFKKEKIPVPKHFVFTKNNYISLKKIKFPCVVKPLSQGSSVGVTIVTAPSQLKKALKYALEFGPRAMIEDFIEGREVTAAVLGNSKPQALPLIEIKPKVSKFFDYSAKYEVGGSEEICPAQINSVLTKKIQDLAIKTHMALGCHGVTRTDLILHGSQPFVLEINTIPGMTKTSLVPQAAAAAGIDFPELLDRLIELAREK</sequence>
<dbReference type="Gene3D" id="3.40.50.20">
    <property type="match status" value="1"/>
</dbReference>
<keyword evidence="7 10" id="KW-0133">Cell shape</keyword>
<evidence type="ECO:0000256" key="3">
    <source>
        <dbReference type="ARBA" id="ARBA00022490"/>
    </source>
</evidence>
<dbReference type="InterPro" id="IPR011127">
    <property type="entry name" value="Dala_Dala_lig_N"/>
</dbReference>
<comment type="cofactor">
    <cofactor evidence="12">
        <name>Mg(2+)</name>
        <dbReference type="ChEBI" id="CHEBI:18420"/>
    </cofactor>
    <cofactor evidence="12">
        <name>Mn(2+)</name>
        <dbReference type="ChEBI" id="CHEBI:29035"/>
    </cofactor>
    <text evidence="12">Binds 2 magnesium or manganese ions per subunit.</text>
</comment>
<dbReference type="AlphaFoldDB" id="A0A2H0KSD8"/>
<dbReference type="EC" id="6.3.2.4" evidence="10"/>
<keyword evidence="6 13" id="KW-0067">ATP-binding</keyword>
<dbReference type="GO" id="GO:0005737">
    <property type="term" value="C:cytoplasm"/>
    <property type="evidence" value="ECO:0007669"/>
    <property type="project" value="UniProtKB-SubCell"/>
</dbReference>
<organism evidence="15 16">
    <name type="scientific">Candidatus Portnoybacteria bacterium CG11_big_fil_rev_8_21_14_0_20_40_15</name>
    <dbReference type="NCBI Taxonomy" id="1974817"/>
    <lineage>
        <taxon>Bacteria</taxon>
        <taxon>Candidatus Portnoyibacteriota</taxon>
    </lineage>
</organism>
<evidence type="ECO:0000256" key="7">
    <source>
        <dbReference type="ARBA" id="ARBA00022960"/>
    </source>
</evidence>
<dbReference type="InterPro" id="IPR013815">
    <property type="entry name" value="ATP_grasp_subdomain_1"/>
</dbReference>
<dbReference type="Pfam" id="PF07478">
    <property type="entry name" value="Dala_Dala_lig_C"/>
    <property type="match status" value="1"/>
</dbReference>
<dbReference type="Proteomes" id="UP000229317">
    <property type="component" value="Unassembled WGS sequence"/>
</dbReference>
<dbReference type="GO" id="GO:0008716">
    <property type="term" value="F:D-alanine-D-alanine ligase activity"/>
    <property type="evidence" value="ECO:0007669"/>
    <property type="project" value="UniProtKB-UniRule"/>
</dbReference>
<dbReference type="UniPathway" id="UPA00219"/>
<evidence type="ECO:0000256" key="6">
    <source>
        <dbReference type="ARBA" id="ARBA00022840"/>
    </source>
</evidence>
<dbReference type="GO" id="GO:0009252">
    <property type="term" value="P:peptidoglycan biosynthetic process"/>
    <property type="evidence" value="ECO:0007669"/>
    <property type="project" value="UniProtKB-UniRule"/>
</dbReference>
<comment type="subcellular location">
    <subcellularLocation>
        <location evidence="1 10">Cytoplasm</location>
    </subcellularLocation>
</comment>
<dbReference type="NCBIfam" id="NF002378">
    <property type="entry name" value="PRK01372.1"/>
    <property type="match status" value="1"/>
</dbReference>
<evidence type="ECO:0000256" key="1">
    <source>
        <dbReference type="ARBA" id="ARBA00004496"/>
    </source>
</evidence>
<dbReference type="PROSITE" id="PS50975">
    <property type="entry name" value="ATP_GRASP"/>
    <property type="match status" value="1"/>
</dbReference>
<gene>
    <name evidence="10" type="primary">ddl</name>
    <name evidence="15" type="ORF">COV84_03060</name>
</gene>
<dbReference type="EMBL" id="PCVO01000048">
    <property type="protein sequence ID" value="PIQ75046.1"/>
    <property type="molecule type" value="Genomic_DNA"/>
</dbReference>
<evidence type="ECO:0000256" key="4">
    <source>
        <dbReference type="ARBA" id="ARBA00022598"/>
    </source>
</evidence>
<keyword evidence="12" id="KW-0479">Metal-binding</keyword>
<dbReference type="PROSITE" id="PS00844">
    <property type="entry name" value="DALA_DALA_LIGASE_2"/>
    <property type="match status" value="1"/>
</dbReference>
<dbReference type="PANTHER" id="PTHR23132">
    <property type="entry name" value="D-ALANINE--D-ALANINE LIGASE"/>
    <property type="match status" value="1"/>
</dbReference>
<dbReference type="NCBIfam" id="NF002528">
    <property type="entry name" value="PRK01966.1-4"/>
    <property type="match status" value="1"/>
</dbReference>
<keyword evidence="3 10" id="KW-0963">Cytoplasm</keyword>
<dbReference type="Gene3D" id="3.30.470.20">
    <property type="entry name" value="ATP-grasp fold, B domain"/>
    <property type="match status" value="1"/>
</dbReference>
<protein>
    <recommendedName>
        <fullName evidence="10">D-alanine--D-alanine ligase</fullName>
        <ecNumber evidence="10">6.3.2.4</ecNumber>
    </recommendedName>
    <alternativeName>
        <fullName evidence="10">D-Ala-D-Ala ligase</fullName>
    </alternativeName>
    <alternativeName>
        <fullName evidence="10">D-alanylalanine synthetase</fullName>
    </alternativeName>
</protein>
<feature type="active site" evidence="11">
    <location>
        <position position="16"/>
    </location>
</feature>
<evidence type="ECO:0000259" key="14">
    <source>
        <dbReference type="PROSITE" id="PS50975"/>
    </source>
</evidence>
<name>A0A2H0KSD8_9BACT</name>
<comment type="caution">
    <text evidence="15">The sequence shown here is derived from an EMBL/GenBank/DDBJ whole genome shotgun (WGS) entry which is preliminary data.</text>
</comment>
<evidence type="ECO:0000256" key="5">
    <source>
        <dbReference type="ARBA" id="ARBA00022741"/>
    </source>
</evidence>
<proteinExistence type="inferred from homology"/>
<evidence type="ECO:0000256" key="12">
    <source>
        <dbReference type="PIRSR" id="PIRSR039102-3"/>
    </source>
</evidence>
<feature type="binding site" evidence="12">
    <location>
        <position position="256"/>
    </location>
    <ligand>
        <name>Mg(2+)</name>
        <dbReference type="ChEBI" id="CHEBI:18420"/>
        <label>1</label>
    </ligand>
</feature>
<dbReference type="SUPFAM" id="SSF52440">
    <property type="entry name" value="PreATP-grasp domain"/>
    <property type="match status" value="1"/>
</dbReference>
<dbReference type="GO" id="GO:0071555">
    <property type="term" value="P:cell wall organization"/>
    <property type="evidence" value="ECO:0007669"/>
    <property type="project" value="UniProtKB-KW"/>
</dbReference>
<dbReference type="SUPFAM" id="SSF56059">
    <property type="entry name" value="Glutathione synthetase ATP-binding domain-like"/>
    <property type="match status" value="1"/>
</dbReference>
<keyword evidence="9 10" id="KW-0961">Cell wall biogenesis/degradation</keyword>
<dbReference type="PANTHER" id="PTHR23132:SF23">
    <property type="entry name" value="D-ALANINE--D-ALANINE LIGASE B"/>
    <property type="match status" value="1"/>
</dbReference>
<dbReference type="InterPro" id="IPR016185">
    <property type="entry name" value="PreATP-grasp_dom_sf"/>
</dbReference>
<evidence type="ECO:0000256" key="11">
    <source>
        <dbReference type="PIRSR" id="PIRSR039102-1"/>
    </source>
</evidence>
<feature type="domain" description="ATP-grasp" evidence="14">
    <location>
        <begin position="105"/>
        <end position="301"/>
    </location>
</feature>
<dbReference type="Pfam" id="PF01820">
    <property type="entry name" value="Dala_Dala_lig_N"/>
    <property type="match status" value="2"/>
</dbReference>
<feature type="binding site" evidence="12">
    <location>
        <position position="268"/>
    </location>
    <ligand>
        <name>Mg(2+)</name>
        <dbReference type="ChEBI" id="CHEBI:18420"/>
        <label>2</label>
    </ligand>
</feature>
<comment type="pathway">
    <text evidence="10">Cell wall biogenesis; peptidoglycan biosynthesis.</text>
</comment>
<evidence type="ECO:0000313" key="16">
    <source>
        <dbReference type="Proteomes" id="UP000229317"/>
    </source>
</evidence>
<dbReference type="GO" id="GO:0005524">
    <property type="term" value="F:ATP binding"/>
    <property type="evidence" value="ECO:0007669"/>
    <property type="project" value="UniProtKB-UniRule"/>
</dbReference>
<feature type="active site" evidence="11">
    <location>
        <position position="145"/>
    </location>
</feature>
<feature type="binding site" evidence="12">
    <location>
        <position position="268"/>
    </location>
    <ligand>
        <name>Mg(2+)</name>
        <dbReference type="ChEBI" id="CHEBI:18420"/>
        <label>1</label>
    </ligand>
</feature>
<dbReference type="GO" id="GO:0046872">
    <property type="term" value="F:metal ion binding"/>
    <property type="evidence" value="ECO:0007669"/>
    <property type="project" value="UniProtKB-KW"/>
</dbReference>
<dbReference type="InterPro" id="IPR000291">
    <property type="entry name" value="D-Ala_lig_Van_CS"/>
</dbReference>
<dbReference type="InterPro" id="IPR011761">
    <property type="entry name" value="ATP-grasp"/>
</dbReference>
<dbReference type="GO" id="GO:0008360">
    <property type="term" value="P:regulation of cell shape"/>
    <property type="evidence" value="ECO:0007669"/>
    <property type="project" value="UniProtKB-KW"/>
</dbReference>
<keyword evidence="8 10" id="KW-0573">Peptidoglycan synthesis</keyword>
<evidence type="ECO:0000256" key="9">
    <source>
        <dbReference type="ARBA" id="ARBA00023316"/>
    </source>
</evidence>
<keyword evidence="12" id="KW-0460">Magnesium</keyword>
<keyword evidence="12" id="KW-0464">Manganese</keyword>
<dbReference type="NCBIfam" id="TIGR01205">
    <property type="entry name" value="D_ala_D_alaTIGR"/>
    <property type="match status" value="1"/>
</dbReference>
<evidence type="ECO:0000313" key="15">
    <source>
        <dbReference type="EMBL" id="PIQ75046.1"/>
    </source>
</evidence>
<comment type="function">
    <text evidence="10">Cell wall formation.</text>
</comment>
<dbReference type="InterPro" id="IPR005905">
    <property type="entry name" value="D_ala_D_ala"/>
</dbReference>
<comment type="catalytic activity">
    <reaction evidence="10">
        <text>2 D-alanine + ATP = D-alanyl-D-alanine + ADP + phosphate + H(+)</text>
        <dbReference type="Rhea" id="RHEA:11224"/>
        <dbReference type="ChEBI" id="CHEBI:15378"/>
        <dbReference type="ChEBI" id="CHEBI:30616"/>
        <dbReference type="ChEBI" id="CHEBI:43474"/>
        <dbReference type="ChEBI" id="CHEBI:57416"/>
        <dbReference type="ChEBI" id="CHEBI:57822"/>
        <dbReference type="ChEBI" id="CHEBI:456216"/>
        <dbReference type="EC" id="6.3.2.4"/>
    </reaction>
</comment>
<feature type="active site" evidence="11">
    <location>
        <position position="279"/>
    </location>
</feature>
<evidence type="ECO:0000256" key="8">
    <source>
        <dbReference type="ARBA" id="ARBA00022984"/>
    </source>
</evidence>
<dbReference type="HAMAP" id="MF_00047">
    <property type="entry name" value="Dala_Dala_lig"/>
    <property type="match status" value="1"/>
</dbReference>
<dbReference type="PIRSF" id="PIRSF039102">
    <property type="entry name" value="Ddl/VanB"/>
    <property type="match status" value="1"/>
</dbReference>
<feature type="binding site" evidence="12">
    <location>
        <position position="270"/>
    </location>
    <ligand>
        <name>Mg(2+)</name>
        <dbReference type="ChEBI" id="CHEBI:18420"/>
        <label>2</label>
    </ligand>
</feature>
<keyword evidence="4 10" id="KW-0436">Ligase</keyword>
<dbReference type="Gene3D" id="3.30.1490.20">
    <property type="entry name" value="ATP-grasp fold, A domain"/>
    <property type="match status" value="1"/>
</dbReference>
<evidence type="ECO:0000256" key="10">
    <source>
        <dbReference type="HAMAP-Rule" id="MF_00047"/>
    </source>
</evidence>
<dbReference type="InterPro" id="IPR011095">
    <property type="entry name" value="Dala_Dala_lig_C"/>
</dbReference>
<evidence type="ECO:0000256" key="13">
    <source>
        <dbReference type="PROSITE-ProRule" id="PRU00409"/>
    </source>
</evidence>